<dbReference type="Proteomes" id="UP000676169">
    <property type="component" value="Chromosome"/>
</dbReference>
<organism evidence="1 2">
    <name type="scientific">Luteolibacter ambystomatis</name>
    <dbReference type="NCBI Taxonomy" id="2824561"/>
    <lineage>
        <taxon>Bacteria</taxon>
        <taxon>Pseudomonadati</taxon>
        <taxon>Verrucomicrobiota</taxon>
        <taxon>Verrucomicrobiia</taxon>
        <taxon>Verrucomicrobiales</taxon>
        <taxon>Verrucomicrobiaceae</taxon>
        <taxon>Luteolibacter</taxon>
    </lineage>
</organism>
<evidence type="ECO:0000313" key="1">
    <source>
        <dbReference type="EMBL" id="QUE53088.1"/>
    </source>
</evidence>
<dbReference type="AlphaFoldDB" id="A0A975J316"/>
<dbReference type="KEGG" id="lamb:KBB96_09370"/>
<accession>A0A975J316</accession>
<reference evidence="1" key="1">
    <citation type="submission" date="2021-04" db="EMBL/GenBank/DDBJ databases">
        <title>Luteolibacter sp. 32A isolated from the skin of an Anderson's salamander (Ambystoma andersonii).</title>
        <authorList>
            <person name="Spergser J."/>
            <person name="Busse H.-J."/>
        </authorList>
    </citation>
    <scope>NUCLEOTIDE SEQUENCE</scope>
    <source>
        <strain evidence="1">32A</strain>
    </source>
</reference>
<keyword evidence="2" id="KW-1185">Reference proteome</keyword>
<dbReference type="RefSeq" id="WP_211634432.1">
    <property type="nucleotide sequence ID" value="NZ_CP073100.1"/>
</dbReference>
<evidence type="ECO:0000313" key="2">
    <source>
        <dbReference type="Proteomes" id="UP000676169"/>
    </source>
</evidence>
<sequence>MFLIVVQPADGDHGAGEAGAVREAVEEGGGDVDGVAVDAVGVRPGPDAQELAGDGVLVDAEEGGDFHDLGFVRGGGFDFHPVSCHGISGVWIAESEIRNLRSQI</sequence>
<protein>
    <submittedName>
        <fullName evidence="1">Uncharacterized protein</fullName>
    </submittedName>
</protein>
<proteinExistence type="predicted"/>
<gene>
    <name evidence="1" type="ORF">KBB96_09370</name>
</gene>
<dbReference type="EMBL" id="CP073100">
    <property type="protein sequence ID" value="QUE53088.1"/>
    <property type="molecule type" value="Genomic_DNA"/>
</dbReference>
<name>A0A975J316_9BACT</name>